<sequence>MVLKKILSNVKDQRGKWVPIYEGPYVVKHAFSRGALVLIDAEGRDLKYIVNADMVKIFFP</sequence>
<feature type="non-terminal residue" evidence="1">
    <location>
        <position position="1"/>
    </location>
</feature>
<evidence type="ECO:0000313" key="2">
    <source>
        <dbReference type="Proteomes" id="UP000257109"/>
    </source>
</evidence>
<name>A0A371HLN0_MUCPR</name>
<dbReference type="EMBL" id="QJKJ01002248">
    <property type="protein sequence ID" value="RDY03634.1"/>
    <property type="molecule type" value="Genomic_DNA"/>
</dbReference>
<protein>
    <submittedName>
        <fullName evidence="1">Uncharacterized protein</fullName>
    </submittedName>
</protein>
<gene>
    <name evidence="1" type="ORF">CR513_12755</name>
</gene>
<reference evidence="1" key="1">
    <citation type="submission" date="2018-05" db="EMBL/GenBank/DDBJ databases">
        <title>Draft genome of Mucuna pruriens seed.</title>
        <authorList>
            <person name="Nnadi N.E."/>
            <person name="Vos R."/>
            <person name="Hasami M.H."/>
            <person name="Devisetty U.K."/>
            <person name="Aguiy J.C."/>
        </authorList>
    </citation>
    <scope>NUCLEOTIDE SEQUENCE [LARGE SCALE GENOMIC DNA]</scope>
    <source>
        <strain evidence="1">JCA_2017</strain>
    </source>
</reference>
<evidence type="ECO:0000313" key="1">
    <source>
        <dbReference type="EMBL" id="RDY03634.1"/>
    </source>
</evidence>
<dbReference type="Proteomes" id="UP000257109">
    <property type="component" value="Unassembled WGS sequence"/>
</dbReference>
<dbReference type="AlphaFoldDB" id="A0A371HLN0"/>
<proteinExistence type="predicted"/>
<dbReference type="OrthoDB" id="1637540at2759"/>
<accession>A0A371HLN0</accession>
<comment type="caution">
    <text evidence="1">The sequence shown here is derived from an EMBL/GenBank/DDBJ whole genome shotgun (WGS) entry which is preliminary data.</text>
</comment>
<organism evidence="1 2">
    <name type="scientific">Mucuna pruriens</name>
    <name type="common">Velvet bean</name>
    <name type="synonym">Dolichos pruriens</name>
    <dbReference type="NCBI Taxonomy" id="157652"/>
    <lineage>
        <taxon>Eukaryota</taxon>
        <taxon>Viridiplantae</taxon>
        <taxon>Streptophyta</taxon>
        <taxon>Embryophyta</taxon>
        <taxon>Tracheophyta</taxon>
        <taxon>Spermatophyta</taxon>
        <taxon>Magnoliopsida</taxon>
        <taxon>eudicotyledons</taxon>
        <taxon>Gunneridae</taxon>
        <taxon>Pentapetalae</taxon>
        <taxon>rosids</taxon>
        <taxon>fabids</taxon>
        <taxon>Fabales</taxon>
        <taxon>Fabaceae</taxon>
        <taxon>Papilionoideae</taxon>
        <taxon>50 kb inversion clade</taxon>
        <taxon>NPAAA clade</taxon>
        <taxon>indigoferoid/millettioid clade</taxon>
        <taxon>Phaseoleae</taxon>
        <taxon>Mucuna</taxon>
    </lineage>
</organism>
<keyword evidence="2" id="KW-1185">Reference proteome</keyword>